<dbReference type="InterPro" id="IPR032296">
    <property type="entry name" value="CEBP_ZZ"/>
</dbReference>
<evidence type="ECO:0000256" key="5">
    <source>
        <dbReference type="PROSITE-ProRule" id="PRU00176"/>
    </source>
</evidence>
<evidence type="ECO:0000256" key="4">
    <source>
        <dbReference type="ARBA" id="ARBA00022884"/>
    </source>
</evidence>
<dbReference type="Pfam" id="PF16367">
    <property type="entry name" value="RRM_7"/>
    <property type="match status" value="1"/>
</dbReference>
<protein>
    <recommendedName>
        <fullName evidence="7">RRM domain-containing protein</fullName>
    </recommendedName>
</protein>
<dbReference type="InterPro" id="IPR035979">
    <property type="entry name" value="RBD_domain_sf"/>
</dbReference>
<evidence type="ECO:0000313" key="8">
    <source>
        <dbReference type="EMBL" id="EDV22872.1"/>
    </source>
</evidence>
<feature type="region of interest" description="Disordered" evidence="6">
    <location>
        <begin position="12"/>
        <end position="41"/>
    </location>
</feature>
<dbReference type="OrthoDB" id="10033548at2759"/>
<keyword evidence="9" id="KW-1185">Reference proteome</keyword>
<dbReference type="PANTHER" id="PTHR12566">
    <property type="entry name" value="CYTOPLASMIC POLYADENYLATION ELEMENT BINDING PROTEIN CPEB"/>
    <property type="match status" value="1"/>
</dbReference>
<dbReference type="AlphaFoldDB" id="B3S2Y8"/>
<dbReference type="eggNOG" id="KOG0129">
    <property type="taxonomic scope" value="Eukaryota"/>
</dbReference>
<evidence type="ECO:0000256" key="1">
    <source>
        <dbReference type="ARBA" id="ARBA00004496"/>
    </source>
</evidence>
<dbReference type="GO" id="GO:0005737">
    <property type="term" value="C:cytoplasm"/>
    <property type="evidence" value="ECO:0000318"/>
    <property type="project" value="GO_Central"/>
</dbReference>
<proteinExistence type="predicted"/>
<evidence type="ECO:0000256" key="6">
    <source>
        <dbReference type="SAM" id="MobiDB-lite"/>
    </source>
</evidence>
<dbReference type="GO" id="GO:0043005">
    <property type="term" value="C:neuron projection"/>
    <property type="evidence" value="ECO:0000318"/>
    <property type="project" value="GO_Central"/>
</dbReference>
<dbReference type="Proteomes" id="UP000009022">
    <property type="component" value="Unassembled WGS sequence"/>
</dbReference>
<dbReference type="Gene3D" id="3.30.70.330">
    <property type="match status" value="2"/>
</dbReference>
<dbReference type="OMA" id="CEHCWAM"/>
<dbReference type="GO" id="GO:0043022">
    <property type="term" value="F:ribosome binding"/>
    <property type="evidence" value="ECO:0000318"/>
    <property type="project" value="GO_Central"/>
</dbReference>
<evidence type="ECO:0000256" key="3">
    <source>
        <dbReference type="ARBA" id="ARBA00022737"/>
    </source>
</evidence>
<accession>B3S2Y8</accession>
<comment type="subcellular location">
    <subcellularLocation>
        <location evidence="1">Cytoplasm</location>
    </subcellularLocation>
</comment>
<reference evidence="8 9" key="1">
    <citation type="journal article" date="2008" name="Nature">
        <title>The Trichoplax genome and the nature of placozoans.</title>
        <authorList>
            <person name="Srivastava M."/>
            <person name="Begovic E."/>
            <person name="Chapman J."/>
            <person name="Putnam N.H."/>
            <person name="Hellsten U."/>
            <person name="Kawashima T."/>
            <person name="Kuo A."/>
            <person name="Mitros T."/>
            <person name="Salamov A."/>
            <person name="Carpenter M.L."/>
            <person name="Signorovitch A.Y."/>
            <person name="Moreno M.A."/>
            <person name="Kamm K."/>
            <person name="Grimwood J."/>
            <person name="Schmutz J."/>
            <person name="Shapiro H."/>
            <person name="Grigoriev I.V."/>
            <person name="Buss L.W."/>
            <person name="Schierwater B."/>
            <person name="Dellaporta S.L."/>
            <person name="Rokhsar D.S."/>
        </authorList>
    </citation>
    <scope>NUCLEOTIDE SEQUENCE [LARGE SCALE GENOMIC DNA]</scope>
    <source>
        <strain evidence="8 9">Grell-BS-1999</strain>
    </source>
</reference>
<dbReference type="InterPro" id="IPR000504">
    <property type="entry name" value="RRM_dom"/>
</dbReference>
<name>B3S2Y8_TRIAD</name>
<keyword evidence="4 5" id="KW-0694">RNA-binding</keyword>
<dbReference type="CDD" id="cd19757">
    <property type="entry name" value="Bbox1"/>
    <property type="match status" value="1"/>
</dbReference>
<sequence>MKFPTLENNLMGIIESPTPDEHTRDKTFFPTNQGIDRGLEDPTAINDQRISPIRPLHLMDNNVRGGGGDHTERFSRKVFVGGLPPDIDEDEIHNSFCRFGPLTVDWPHKAESKSYFPPKGYAFLLFEEEVSVQKLIESCVRDDDKLFMYVSSPTIKHKPVQIRPWNLSDSDFVMDNSKPLDPRKTIFVGGVPRPLRACELAKIMNDFYGGVCYAGIDTDPELKYPKGAGRVAFSNQQSYIAAISARFVQLQHGDIDKRVEVKPYVLDDQMCDHCQGARCGGKFAPFFCSNVTCLQYYCEHCWAMNHSRQGKEFHKPLVKEGGDRPRTVPFRWS</sequence>
<dbReference type="FunFam" id="3.30.70.330:FF:000008">
    <property type="entry name" value="Cytoplasmic polyadenylation element-binding 2 isoform X2"/>
    <property type="match status" value="1"/>
</dbReference>
<feature type="domain" description="RRM" evidence="7">
    <location>
        <begin position="76"/>
        <end position="163"/>
    </location>
</feature>
<dbReference type="FunFam" id="3.30.70.330:FF:000009">
    <property type="entry name" value="cytoplasmic polyadenylation element-binding protein 2 isoform X1"/>
    <property type="match status" value="1"/>
</dbReference>
<dbReference type="GO" id="GO:0005634">
    <property type="term" value="C:nucleus"/>
    <property type="evidence" value="ECO:0000318"/>
    <property type="project" value="GO_Central"/>
</dbReference>
<keyword evidence="3" id="KW-0677">Repeat</keyword>
<evidence type="ECO:0000259" key="7">
    <source>
        <dbReference type="PROSITE" id="PS50102"/>
    </source>
</evidence>
<dbReference type="CDD" id="cd12724">
    <property type="entry name" value="RRM1_CPEB2_like"/>
    <property type="match status" value="1"/>
</dbReference>
<dbReference type="KEGG" id="tad:TRIADDRAFT_58533"/>
<dbReference type="STRING" id="10228.B3S2Y8"/>
<dbReference type="GO" id="GO:0003730">
    <property type="term" value="F:mRNA 3'-UTR binding"/>
    <property type="evidence" value="ECO:0000318"/>
    <property type="project" value="GO_Central"/>
</dbReference>
<keyword evidence="2" id="KW-0963">Cytoplasm</keyword>
<evidence type="ECO:0000256" key="2">
    <source>
        <dbReference type="ARBA" id="ARBA00022490"/>
    </source>
</evidence>
<organism evidence="8 9">
    <name type="scientific">Trichoplax adhaerens</name>
    <name type="common">Trichoplax reptans</name>
    <dbReference type="NCBI Taxonomy" id="10228"/>
    <lineage>
        <taxon>Eukaryota</taxon>
        <taxon>Metazoa</taxon>
        <taxon>Placozoa</taxon>
        <taxon>Uniplacotomia</taxon>
        <taxon>Trichoplacea</taxon>
        <taxon>Trichoplacidae</taxon>
        <taxon>Trichoplax</taxon>
    </lineage>
</organism>
<dbReference type="CDD" id="cd12726">
    <property type="entry name" value="RRM2_CPEB2_like"/>
    <property type="match status" value="1"/>
</dbReference>
<dbReference type="InterPro" id="IPR038446">
    <property type="entry name" value="CEBP_ZZ_sf"/>
</dbReference>
<dbReference type="InterPro" id="IPR034819">
    <property type="entry name" value="CPEB"/>
</dbReference>
<dbReference type="EMBL" id="DS985248">
    <property type="protein sequence ID" value="EDV22872.1"/>
    <property type="molecule type" value="Genomic_DNA"/>
</dbReference>
<dbReference type="HOGENOM" id="CLU_014948_0_0_1"/>
<dbReference type="GO" id="GO:0000900">
    <property type="term" value="F:mRNA regulatory element binding translation repressor activity"/>
    <property type="evidence" value="ECO:0000318"/>
    <property type="project" value="GO_Central"/>
</dbReference>
<dbReference type="PROSITE" id="PS50102">
    <property type="entry name" value="RRM"/>
    <property type="match status" value="2"/>
</dbReference>
<dbReference type="Gene3D" id="4.10.640.40">
    <property type="entry name" value="Cytoplasmic polyadenylation element-binding protein, ZZ domain"/>
    <property type="match status" value="1"/>
</dbReference>
<dbReference type="GeneID" id="6755782"/>
<evidence type="ECO:0000313" key="9">
    <source>
        <dbReference type="Proteomes" id="UP000009022"/>
    </source>
</evidence>
<dbReference type="GO" id="GO:2000766">
    <property type="term" value="P:negative regulation of cytoplasmic translation"/>
    <property type="evidence" value="ECO:0000318"/>
    <property type="project" value="GO_Central"/>
</dbReference>
<dbReference type="RefSeq" id="XP_002114738.1">
    <property type="nucleotide sequence ID" value="XM_002114702.1"/>
</dbReference>
<dbReference type="SUPFAM" id="SSF54928">
    <property type="entry name" value="RNA-binding domain, RBD"/>
    <property type="match status" value="1"/>
</dbReference>
<dbReference type="GO" id="GO:0008135">
    <property type="term" value="F:translation factor activity, RNA binding"/>
    <property type="evidence" value="ECO:0000318"/>
    <property type="project" value="GO_Central"/>
</dbReference>
<dbReference type="PhylomeDB" id="B3S2Y8"/>
<gene>
    <name evidence="8" type="ORF">TRIADDRAFT_58533</name>
</gene>
<dbReference type="InParanoid" id="B3S2Y8"/>
<dbReference type="FunFam" id="4.10.640.40:FF:000001">
    <property type="entry name" value="Cytoplasmic polyadenylation element-binding 2 isoform X2"/>
    <property type="match status" value="1"/>
</dbReference>
<dbReference type="SMART" id="SM00360">
    <property type="entry name" value="RRM"/>
    <property type="match status" value="2"/>
</dbReference>
<dbReference type="GO" id="GO:0045202">
    <property type="term" value="C:synapse"/>
    <property type="evidence" value="ECO:0000318"/>
    <property type="project" value="GO_Central"/>
</dbReference>
<dbReference type="CTD" id="6755782"/>
<feature type="domain" description="RRM" evidence="7">
    <location>
        <begin position="184"/>
        <end position="262"/>
    </location>
</feature>
<dbReference type="Pfam" id="PF16366">
    <property type="entry name" value="CEBP_ZZ"/>
    <property type="match status" value="1"/>
</dbReference>
<dbReference type="PANTHER" id="PTHR12566:SF12">
    <property type="entry name" value="TRANSLATIONAL REGULATOR ORB2"/>
    <property type="match status" value="1"/>
</dbReference>
<dbReference type="InterPro" id="IPR012677">
    <property type="entry name" value="Nucleotide-bd_a/b_plait_sf"/>
</dbReference>